<reference evidence="2 3" key="1">
    <citation type="journal article" date="2011" name="PLoS Genet.">
        <title>Comparative genomic analysis of human fungal pathogens causing paracoccidioidomycosis.</title>
        <authorList>
            <person name="Desjardins C.A."/>
            <person name="Champion M.D."/>
            <person name="Holder J.W."/>
            <person name="Muszewska A."/>
            <person name="Goldberg J."/>
            <person name="Bailao A.M."/>
            <person name="Brigido M.M."/>
            <person name="Ferreira M.E."/>
            <person name="Garcia A.M."/>
            <person name="Grynberg M."/>
            <person name="Gujja S."/>
            <person name="Heiman D.I."/>
            <person name="Henn M.R."/>
            <person name="Kodira C.D."/>
            <person name="Leon-Narvaez H."/>
            <person name="Longo L.V."/>
            <person name="Ma L.J."/>
            <person name="Malavazi I."/>
            <person name="Matsuo A.L."/>
            <person name="Morais F.V."/>
            <person name="Pereira M."/>
            <person name="Rodriguez-Brito S."/>
            <person name="Sakthikumar S."/>
            <person name="Salem-Izacc S.M."/>
            <person name="Sykes S.M."/>
            <person name="Teixeira M.M."/>
            <person name="Vallejo M.C."/>
            <person name="Walter M.E."/>
            <person name="Yandava C."/>
            <person name="Young S."/>
            <person name="Zeng Q."/>
            <person name="Zucker J."/>
            <person name="Felipe M.S."/>
            <person name="Goldman G.H."/>
            <person name="Haas B.J."/>
            <person name="McEwen J.G."/>
            <person name="Nino-Vega G."/>
            <person name="Puccia R."/>
            <person name="San-Blas G."/>
            <person name="Soares C.M."/>
            <person name="Birren B.W."/>
            <person name="Cuomo C.A."/>
        </authorList>
    </citation>
    <scope>NUCLEOTIDE SEQUENCE [LARGE SCALE GENOMIC DNA]</scope>
    <source>
        <strain evidence="3">ATCC MYA-826 / Pb01</strain>
    </source>
</reference>
<protein>
    <submittedName>
        <fullName evidence="2">Uncharacterized protein</fullName>
    </submittedName>
</protein>
<feature type="compositionally biased region" description="Basic and acidic residues" evidence="1">
    <location>
        <begin position="1"/>
        <end position="28"/>
    </location>
</feature>
<dbReference type="RefSeq" id="XP_015701161.1">
    <property type="nucleotide sequence ID" value="XM_015846497.1"/>
</dbReference>
<evidence type="ECO:0000313" key="2">
    <source>
        <dbReference type="EMBL" id="EEH38665.2"/>
    </source>
</evidence>
<dbReference type="OrthoDB" id="10538708at2759"/>
<dbReference type="Proteomes" id="UP000002059">
    <property type="component" value="Partially assembled WGS sequence"/>
</dbReference>
<dbReference type="VEuPathDB" id="FungiDB:PAAG_08392"/>
<proteinExistence type="predicted"/>
<dbReference type="KEGG" id="pbl:PAAG_08392"/>
<feature type="region of interest" description="Disordered" evidence="1">
    <location>
        <begin position="1"/>
        <end position="37"/>
    </location>
</feature>
<organism evidence="2 3">
    <name type="scientific">Paracoccidioides lutzii (strain ATCC MYA-826 / Pb01)</name>
    <name type="common">Paracoccidioides brasiliensis</name>
    <dbReference type="NCBI Taxonomy" id="502779"/>
    <lineage>
        <taxon>Eukaryota</taxon>
        <taxon>Fungi</taxon>
        <taxon>Dikarya</taxon>
        <taxon>Ascomycota</taxon>
        <taxon>Pezizomycotina</taxon>
        <taxon>Eurotiomycetes</taxon>
        <taxon>Eurotiomycetidae</taxon>
        <taxon>Onygenales</taxon>
        <taxon>Ajellomycetaceae</taxon>
        <taxon>Paracoccidioides</taxon>
    </lineage>
</organism>
<feature type="region of interest" description="Disordered" evidence="1">
    <location>
        <begin position="117"/>
        <end position="140"/>
    </location>
</feature>
<keyword evidence="3" id="KW-1185">Reference proteome</keyword>
<evidence type="ECO:0000256" key="1">
    <source>
        <dbReference type="SAM" id="MobiDB-lite"/>
    </source>
</evidence>
<dbReference type="GeneID" id="9092920"/>
<name>C1HCA1_PARBA</name>
<gene>
    <name evidence="2" type="ORF">PAAG_08392</name>
</gene>
<dbReference type="AlphaFoldDB" id="C1HCA1"/>
<accession>C1HCA1</accession>
<sequence length="156" mass="17262">MRKGVKDQRQDRRESTWRMDDEKRRGGGEGEEGGEERIGKVVRGVEEKRNKLDWGAVYSTFWPEYQYTQNTNTGQPPWAQVTNSSVGKVRMGVNPQQGSDWQPSVSDGQQWFIIGALGDSDGTTPPSPSQDPSVSADQVLIGVRVARPQKTLGAKG</sequence>
<dbReference type="EMBL" id="KN294024">
    <property type="protein sequence ID" value="EEH38665.2"/>
    <property type="molecule type" value="Genomic_DNA"/>
</dbReference>
<evidence type="ECO:0000313" key="3">
    <source>
        <dbReference type="Proteomes" id="UP000002059"/>
    </source>
</evidence>
<dbReference type="HOGENOM" id="CLU_1687183_0_0_1"/>